<dbReference type="SUPFAM" id="SSF81606">
    <property type="entry name" value="PP2C-like"/>
    <property type="match status" value="1"/>
</dbReference>
<dbReference type="Gene3D" id="3.30.450.20">
    <property type="entry name" value="PAS domain"/>
    <property type="match status" value="2"/>
</dbReference>
<dbReference type="RefSeq" id="WP_106155808.1">
    <property type="nucleotide sequence ID" value="NZ_RWYU02000004.1"/>
</dbReference>
<evidence type="ECO:0000256" key="3">
    <source>
        <dbReference type="SAM" id="Phobius"/>
    </source>
</evidence>
<accession>A0A482UB89</accession>
<protein>
    <submittedName>
        <fullName evidence="5">HAMP domain-containing protein</fullName>
    </submittedName>
</protein>
<dbReference type="OrthoDB" id="5496380at2"/>
<keyword evidence="3" id="KW-1133">Transmembrane helix</keyword>
<dbReference type="SMART" id="SM00331">
    <property type="entry name" value="PP2C_SIG"/>
    <property type="match status" value="1"/>
</dbReference>
<dbReference type="InterPro" id="IPR036457">
    <property type="entry name" value="PPM-type-like_dom_sf"/>
</dbReference>
<dbReference type="Gene3D" id="6.10.340.10">
    <property type="match status" value="1"/>
</dbReference>
<sequence>MAALGLRGKSLLALLLSCLLAFAFAGLIGREALLGVQHRFGEAYARNVVQLNRERLFAPVSRELALAQRLAASQLTVAWLQAEDSPASRDIFFREAAGYQQAFGDHAYFAASATSNRYYSNGPGQEPSQAPRYLMSPDNPRDEWFYQTLQTTTPYSINVDRSVVTGELKVWFNVQVRDGDRRLGLVGSGIGLRAFLDDFIESSKVGVESMVLDAFGSILVHPNQNLVTLNAETARGRSLSTNVLGLLDDISAATAVRQAMADSREAPGSVATLRVTLDGAPRLLALSWIPELQWFVASSVDLGTAQVVEVRPLLPAIGLFLVLFLLLIGGGAWLVEKRVLKPLRQLRRGAQALAAGQYDVALPLGRKDEIGELSAAFGSMAQTVRSHTSELENRVRERTQELERANRDMAAAHKKIDDSIDYASLIQRAILPNRQLVSAMGDRHAVLWRPRDVVGGDFYVYRADERGCLFGVVDCAGHGVPGALMTMLAHAAIDQALGTTGLDDPAAALSRTDAIVRSMLREEDDAHALATNMDIGLAYVDLQQREVRYAGAKIALYYCDGAEVQEVRAARRAIGDKRIGEYHNTSVKLQPGRTFYMTTDGFLDQAGGEQGYGFGNSRFASMLRAHARLPLAEQGEAFSRALAHYQGDYPQRDDITMLCFRFD</sequence>
<keyword evidence="1" id="KW-0378">Hydrolase</keyword>
<dbReference type="GO" id="GO:0007165">
    <property type="term" value="P:signal transduction"/>
    <property type="evidence" value="ECO:0007669"/>
    <property type="project" value="InterPro"/>
</dbReference>
<dbReference type="NCBIfam" id="NF038263">
    <property type="entry name" value="prot_phos_SiaA"/>
    <property type="match status" value="1"/>
</dbReference>
<proteinExistence type="predicted"/>
<dbReference type="GO" id="GO:0016791">
    <property type="term" value="F:phosphatase activity"/>
    <property type="evidence" value="ECO:0007669"/>
    <property type="project" value="TreeGrafter"/>
</dbReference>
<evidence type="ECO:0000313" key="5">
    <source>
        <dbReference type="EMBL" id="RYJ62357.1"/>
    </source>
</evidence>
<evidence type="ECO:0000256" key="2">
    <source>
        <dbReference type="SAM" id="Coils"/>
    </source>
</evidence>
<dbReference type="AlphaFoldDB" id="A0A482UB89"/>
<dbReference type="InterPro" id="IPR003660">
    <property type="entry name" value="HAMP_dom"/>
</dbReference>
<dbReference type="Pfam" id="PF07228">
    <property type="entry name" value="SpoIIE"/>
    <property type="match status" value="1"/>
</dbReference>
<dbReference type="Pfam" id="PF00672">
    <property type="entry name" value="HAMP"/>
    <property type="match status" value="1"/>
</dbReference>
<dbReference type="EMBL" id="RWYU02000004">
    <property type="protein sequence ID" value="RYJ62357.1"/>
    <property type="molecule type" value="Genomic_DNA"/>
</dbReference>
<evidence type="ECO:0000313" key="6">
    <source>
        <dbReference type="Proteomes" id="UP000282800"/>
    </source>
</evidence>
<name>A0A482UB89_9PSED</name>
<organism evidence="5 6">
    <name type="scientific">Pseudomonas songnenensis</name>
    <dbReference type="NCBI Taxonomy" id="1176259"/>
    <lineage>
        <taxon>Bacteria</taxon>
        <taxon>Pseudomonadati</taxon>
        <taxon>Pseudomonadota</taxon>
        <taxon>Gammaproteobacteria</taxon>
        <taxon>Pseudomonadales</taxon>
        <taxon>Pseudomonadaceae</taxon>
        <taxon>Pseudomonas</taxon>
    </lineage>
</organism>
<reference evidence="5 6" key="1">
    <citation type="submission" date="2019-01" db="EMBL/GenBank/DDBJ databases">
        <title>High-quality draft genome of. Pseudomonas songnenensis str. L103, a full-fledged denitrifier isolated from 100 meters deep aquifer in a heavily nitrogen fertilized agricultural area.</title>
        <authorList>
            <person name="Liu M."/>
            <person name="Liu B."/>
        </authorList>
    </citation>
    <scope>NUCLEOTIDE SEQUENCE [LARGE SCALE GENOMIC DNA]</scope>
    <source>
        <strain evidence="5 6">L103</strain>
    </source>
</reference>
<evidence type="ECO:0000256" key="1">
    <source>
        <dbReference type="ARBA" id="ARBA00022801"/>
    </source>
</evidence>
<dbReference type="GO" id="GO:0016020">
    <property type="term" value="C:membrane"/>
    <property type="evidence" value="ECO:0007669"/>
    <property type="project" value="InterPro"/>
</dbReference>
<feature type="transmembrane region" description="Helical" evidence="3">
    <location>
        <begin position="313"/>
        <end position="335"/>
    </location>
</feature>
<dbReference type="PROSITE" id="PS50885">
    <property type="entry name" value="HAMP"/>
    <property type="match status" value="1"/>
</dbReference>
<evidence type="ECO:0000259" key="4">
    <source>
        <dbReference type="PROSITE" id="PS50885"/>
    </source>
</evidence>
<feature type="coiled-coil region" evidence="2">
    <location>
        <begin position="388"/>
        <end position="415"/>
    </location>
</feature>
<dbReference type="PANTHER" id="PTHR43156">
    <property type="entry name" value="STAGE II SPORULATION PROTEIN E-RELATED"/>
    <property type="match status" value="1"/>
</dbReference>
<comment type="caution">
    <text evidence="5">The sequence shown here is derived from an EMBL/GenBank/DDBJ whole genome shotgun (WGS) entry which is preliminary data.</text>
</comment>
<dbReference type="InterPro" id="IPR052016">
    <property type="entry name" value="Bact_Sigma-Reg"/>
</dbReference>
<dbReference type="Gene3D" id="3.60.40.10">
    <property type="entry name" value="PPM-type phosphatase domain"/>
    <property type="match status" value="1"/>
</dbReference>
<keyword evidence="2" id="KW-0175">Coiled coil</keyword>
<dbReference type="SUPFAM" id="SSF158472">
    <property type="entry name" value="HAMP domain-like"/>
    <property type="match status" value="1"/>
</dbReference>
<gene>
    <name evidence="5" type="ORF">EJA06_011445</name>
</gene>
<dbReference type="SMART" id="SM00304">
    <property type="entry name" value="HAMP"/>
    <property type="match status" value="1"/>
</dbReference>
<dbReference type="CDD" id="cd06225">
    <property type="entry name" value="HAMP"/>
    <property type="match status" value="1"/>
</dbReference>
<feature type="domain" description="HAMP" evidence="4">
    <location>
        <begin position="337"/>
        <end position="389"/>
    </location>
</feature>
<keyword evidence="3" id="KW-0472">Membrane</keyword>
<dbReference type="InterPro" id="IPR001932">
    <property type="entry name" value="PPM-type_phosphatase-like_dom"/>
</dbReference>
<dbReference type="Proteomes" id="UP000282800">
    <property type="component" value="Unassembled WGS sequence"/>
</dbReference>
<keyword evidence="3" id="KW-0812">Transmembrane</keyword>
<dbReference type="PANTHER" id="PTHR43156:SF9">
    <property type="entry name" value="HAMP DOMAIN-CONTAINING PROTEIN"/>
    <property type="match status" value="1"/>
</dbReference>